<sequence length="190" mass="20589">MQTDIETLLRYKTPPPDPLAFGINMYLARLPTIKSNGKCRNCGGIVPWARDRATSHKRTSCPSNSAEDKKKFFQEIGATKRGQQTANNVAVLAFSSSKYSGDGCVVASEEASSPPKRIRIGDVAASTWIDCLSMADRDGITAALAALIFRTGVPFRIVESGAMRHLVDIIPPSRPVHPNAKQISGSIFNQ</sequence>
<reference evidence="1 2" key="1">
    <citation type="submission" date="2013-11" db="EMBL/GenBank/DDBJ databases">
        <title>The Genome Sequence of Phytophthora parasitica P1569.</title>
        <authorList>
            <consortium name="The Broad Institute Genomics Platform"/>
            <person name="Russ C."/>
            <person name="Tyler B."/>
            <person name="Panabieres F."/>
            <person name="Shan W."/>
            <person name="Tripathy S."/>
            <person name="Grunwald N."/>
            <person name="Machado M."/>
            <person name="Johnson C.S."/>
            <person name="Arredondo F."/>
            <person name="Hong C."/>
            <person name="Coffey M."/>
            <person name="Young S.K."/>
            <person name="Zeng Q."/>
            <person name="Gargeya S."/>
            <person name="Fitzgerald M."/>
            <person name="Abouelleil A."/>
            <person name="Alvarado L."/>
            <person name="Chapman S.B."/>
            <person name="Gainer-Dewar J."/>
            <person name="Goldberg J."/>
            <person name="Griggs A."/>
            <person name="Gujja S."/>
            <person name="Hansen M."/>
            <person name="Howarth C."/>
            <person name="Imamovic A."/>
            <person name="Ireland A."/>
            <person name="Larimer J."/>
            <person name="McCowan C."/>
            <person name="Murphy C."/>
            <person name="Pearson M."/>
            <person name="Poon T.W."/>
            <person name="Priest M."/>
            <person name="Roberts A."/>
            <person name="Saif S."/>
            <person name="Shea T."/>
            <person name="Sykes S."/>
            <person name="Wortman J."/>
            <person name="Nusbaum C."/>
            <person name="Birren B."/>
        </authorList>
    </citation>
    <scope>NUCLEOTIDE SEQUENCE [LARGE SCALE GENOMIC DNA]</scope>
    <source>
        <strain evidence="1 2">P1569</strain>
    </source>
</reference>
<evidence type="ECO:0000313" key="2">
    <source>
        <dbReference type="Proteomes" id="UP000018721"/>
    </source>
</evidence>
<dbReference type="Proteomes" id="UP000018721">
    <property type="component" value="Unassembled WGS sequence"/>
</dbReference>
<gene>
    <name evidence="1" type="ORF">F443_02336</name>
</gene>
<dbReference type="HOGENOM" id="CLU_1430645_0_0_1"/>
<proteinExistence type="predicted"/>
<dbReference type="AlphaFoldDB" id="V9FW23"/>
<comment type="caution">
    <text evidence="1">The sequence shown here is derived from an EMBL/GenBank/DDBJ whole genome shotgun (WGS) entry which is preliminary data.</text>
</comment>
<dbReference type="OrthoDB" id="108778at2759"/>
<organism evidence="1 2">
    <name type="scientific">Phytophthora nicotianae P1569</name>
    <dbReference type="NCBI Taxonomy" id="1317065"/>
    <lineage>
        <taxon>Eukaryota</taxon>
        <taxon>Sar</taxon>
        <taxon>Stramenopiles</taxon>
        <taxon>Oomycota</taxon>
        <taxon>Peronosporomycetes</taxon>
        <taxon>Peronosporales</taxon>
        <taxon>Peronosporaceae</taxon>
        <taxon>Phytophthora</taxon>
    </lineage>
</organism>
<keyword evidence="2" id="KW-1185">Reference proteome</keyword>
<evidence type="ECO:0000313" key="1">
    <source>
        <dbReference type="EMBL" id="ETI54943.1"/>
    </source>
</evidence>
<dbReference type="EMBL" id="ANIZ01000412">
    <property type="protein sequence ID" value="ETI54943.1"/>
    <property type="molecule type" value="Genomic_DNA"/>
</dbReference>
<protein>
    <submittedName>
        <fullName evidence="1">Uncharacterized protein</fullName>
    </submittedName>
</protein>
<accession>V9FW23</accession>
<name>V9FW23_PHYNI</name>